<dbReference type="Proteomes" id="UP000234460">
    <property type="component" value="Chromosome LMANV2"/>
</dbReference>
<protein>
    <submittedName>
        <fullName evidence="1">Uncharacterized protein</fullName>
    </submittedName>
</protein>
<reference evidence="1 2" key="1">
    <citation type="submission" date="2017-11" db="EMBL/GenBank/DDBJ databases">
        <authorList>
            <person name="Lechat P."/>
        </authorList>
    </citation>
    <scope>NUCLEOTIDE SEQUENCE [LARGE SCALE GENOMIC DNA]</scope>
    <source>
        <strain evidence="1">L495</strain>
    </source>
</reference>
<evidence type="ECO:0000313" key="1">
    <source>
        <dbReference type="EMBL" id="SOR60744.1"/>
    </source>
</evidence>
<proteinExistence type="predicted"/>
<evidence type="ECO:0000313" key="2">
    <source>
        <dbReference type="Proteomes" id="UP000234460"/>
    </source>
</evidence>
<sequence>MLKMKLFLNFKSDQMDVPVLLRKQMPITYIHKIQYIIYINKI</sequence>
<dbReference type="EMBL" id="OEJX01000013">
    <property type="protein sequence ID" value="SOR60744.1"/>
    <property type="molecule type" value="Genomic_DNA"/>
</dbReference>
<dbReference type="AlphaFoldDB" id="A0AAQ1SN54"/>
<accession>A0AAQ1SN54</accession>
<name>A0AAQ1SN54_LEPIR</name>
<gene>
    <name evidence="1" type="ORF">LMANV2_200028</name>
</gene>
<organism evidence="1 2">
    <name type="scientific">Leptospira interrogans serovar Manilae</name>
    <dbReference type="NCBI Taxonomy" id="214675"/>
    <lineage>
        <taxon>Bacteria</taxon>
        <taxon>Pseudomonadati</taxon>
        <taxon>Spirochaetota</taxon>
        <taxon>Spirochaetia</taxon>
        <taxon>Leptospirales</taxon>
        <taxon>Leptospiraceae</taxon>
        <taxon>Leptospira</taxon>
    </lineage>
</organism>
<comment type="caution">
    <text evidence="1">The sequence shown here is derived from an EMBL/GenBank/DDBJ whole genome shotgun (WGS) entry which is preliminary data.</text>
</comment>